<keyword evidence="2" id="KW-1133">Transmembrane helix</keyword>
<dbReference type="Proteomes" id="UP000030907">
    <property type="component" value="Plasmid pSfKp5.2"/>
</dbReference>
<geneLocation type="plasmid" evidence="3 4">
    <name>pSfKp5.2</name>
</geneLocation>
<evidence type="ECO:0000256" key="1">
    <source>
        <dbReference type="SAM" id="MobiDB-lite"/>
    </source>
</evidence>
<evidence type="ECO:0000313" key="4">
    <source>
        <dbReference type="Proteomes" id="UP000030907"/>
    </source>
</evidence>
<protein>
    <submittedName>
        <fullName evidence="3">Putative membrane protein</fullName>
    </submittedName>
</protein>
<dbReference type="HOGENOM" id="CLU_2439222_0_0_5"/>
<evidence type="ECO:0000256" key="2">
    <source>
        <dbReference type="SAM" id="Phobius"/>
    </source>
</evidence>
<feature type="transmembrane region" description="Helical" evidence="2">
    <location>
        <begin position="59"/>
        <end position="87"/>
    </location>
</feature>
<feature type="region of interest" description="Disordered" evidence="1">
    <location>
        <begin position="1"/>
        <end position="31"/>
    </location>
</feature>
<keyword evidence="2" id="KW-0812">Transmembrane</keyword>
<gene>
    <name evidence="3" type="ORF">SKP52_24640</name>
</gene>
<reference evidence="3 4" key="1">
    <citation type="journal article" date="2015" name="Int. J. Syst. Evol. Microbiol.">
        <title>Description of Sphingopyxis fribergensis sp. nov. - a soil bacterium with the ability to degrade styrene and phenylacetic acid.</title>
        <authorList>
            <person name="Oelschlagel M."/>
            <person name="Ruckert C."/>
            <person name="Kalinowski J."/>
            <person name="Schmidt G."/>
            <person name="Schlomann M."/>
            <person name="Tischler D."/>
        </authorList>
    </citation>
    <scope>NUCLEOTIDE SEQUENCE [LARGE SCALE GENOMIC DNA]</scope>
    <source>
        <strain evidence="3 4">Kp5.2</strain>
        <plasmid evidence="3">pSfKp5.2</plasmid>
    </source>
</reference>
<accession>A0A0A7PP17</accession>
<name>A0A0A7PP17_9SPHN</name>
<keyword evidence="2" id="KW-0472">Membrane</keyword>
<proteinExistence type="predicted"/>
<sequence>MRRDRGSDTETEDRRRNQYNDHAEAHDHILADDRAGIGRSGKALRPPPRSRLAAPVATAMVMVHAALLVSPFVAIAPLVAMIIAAIISFI</sequence>
<dbReference type="KEGG" id="sphk:SKP52_24640"/>
<organism evidence="3 4">
    <name type="scientific">Sphingopyxis fribergensis</name>
    <dbReference type="NCBI Taxonomy" id="1515612"/>
    <lineage>
        <taxon>Bacteria</taxon>
        <taxon>Pseudomonadati</taxon>
        <taxon>Pseudomonadota</taxon>
        <taxon>Alphaproteobacteria</taxon>
        <taxon>Sphingomonadales</taxon>
        <taxon>Sphingomonadaceae</taxon>
        <taxon>Sphingopyxis</taxon>
    </lineage>
</organism>
<evidence type="ECO:0000313" key="3">
    <source>
        <dbReference type="EMBL" id="AJA11765.1"/>
    </source>
</evidence>
<keyword evidence="3" id="KW-0614">Plasmid</keyword>
<dbReference type="AlphaFoldDB" id="A0A0A7PP17"/>
<keyword evidence="4" id="KW-1185">Reference proteome</keyword>
<dbReference type="EMBL" id="CP009123">
    <property type="protein sequence ID" value="AJA11765.1"/>
    <property type="molecule type" value="Genomic_DNA"/>
</dbReference>